<sequence length="621" mass="63732">MHKSCDGYFPLSGSASQVRQQLLRHPSGSPKFPRTRDKSSFQLNCSSIKIKRRLLSIRTTISFQRCDDERVRIDGSLEASHQDPTQLYNETTTSSVTIPAINMATLRCLWSPPQRAATVFGHRQQPCHAIRLQRPVRLALEVTPQASKAGAGGSGSNLRRTPPPKSKIPSKNAASPPEALQPGADAQEKTRPMCGYDIPGTFVGDLDQLARLEQRDIVAQLPTWVANQVLALRSGNAAGVDPTLADALVQQTKRQSDQGRKNGGTGNIRLPLETTEQPTPDGAQPADGLPSLNTARMASSEPPNPSSSSSATVAAPPSGPSPSNSPASPAVAPPPAAQHPPSDGSSPAGVTTSSSSGAVSQPGIAGAGSGLEAAAYPTHSTRLHSAPAPGLTNATVGTSPAAPAVSPPSCAITSAAAAPCPGTSPSSGFTAPVYDPFSGIPANSGMAPPYNAYGAGPPSSSATAPPYFPYSNIPTGYPPPPPYFPYSGIPTGYPPAPPYFPYSSIPTGYPPAPMCNTYSYGPANAAAAFQQSPCGPASSSSSSNAAAPYFAAPSPNSSGGVSSSSGSGTASASDIQLEDPAKPTEAQLRSLEWFGVRGSSIPTSRNAADVIIGERKKAVIE</sequence>
<feature type="compositionally biased region" description="Low complexity" evidence="1">
    <location>
        <begin position="339"/>
        <end position="363"/>
    </location>
</feature>
<name>A0AAD3DJW9_9CHLO</name>
<feature type="region of interest" description="Disordered" evidence="1">
    <location>
        <begin position="531"/>
        <end position="586"/>
    </location>
</feature>
<gene>
    <name evidence="2" type="ORF">Agub_g4254</name>
</gene>
<feature type="region of interest" description="Disordered" evidence="1">
    <location>
        <begin position="380"/>
        <end position="408"/>
    </location>
</feature>
<comment type="caution">
    <text evidence="2">The sequence shown here is derived from an EMBL/GenBank/DDBJ whole genome shotgun (WGS) entry which is preliminary data.</text>
</comment>
<dbReference type="Proteomes" id="UP001054857">
    <property type="component" value="Unassembled WGS sequence"/>
</dbReference>
<dbReference type="AlphaFoldDB" id="A0AAD3DJW9"/>
<protein>
    <submittedName>
        <fullName evidence="2">Uncharacterized protein</fullName>
    </submittedName>
</protein>
<evidence type="ECO:0000313" key="3">
    <source>
        <dbReference type="Proteomes" id="UP001054857"/>
    </source>
</evidence>
<feature type="compositionally biased region" description="Low complexity" evidence="1">
    <location>
        <begin position="532"/>
        <end position="573"/>
    </location>
</feature>
<reference evidence="2 3" key="1">
    <citation type="journal article" date="2021" name="Sci. Rep.">
        <title>Genome sequencing of the multicellular alga Astrephomene provides insights into convergent evolution of germ-soma differentiation.</title>
        <authorList>
            <person name="Yamashita S."/>
            <person name="Yamamoto K."/>
            <person name="Matsuzaki R."/>
            <person name="Suzuki S."/>
            <person name="Yamaguchi H."/>
            <person name="Hirooka S."/>
            <person name="Minakuchi Y."/>
            <person name="Miyagishima S."/>
            <person name="Kawachi M."/>
            <person name="Toyoda A."/>
            <person name="Nozaki H."/>
        </authorList>
    </citation>
    <scope>NUCLEOTIDE SEQUENCE [LARGE SCALE GENOMIC DNA]</scope>
    <source>
        <strain evidence="2 3">NIES-4017</strain>
    </source>
</reference>
<feature type="region of interest" description="Disordered" evidence="1">
    <location>
        <begin position="249"/>
        <end position="366"/>
    </location>
</feature>
<feature type="non-terminal residue" evidence="2">
    <location>
        <position position="621"/>
    </location>
</feature>
<organism evidence="2 3">
    <name type="scientific">Astrephomene gubernaculifera</name>
    <dbReference type="NCBI Taxonomy" id="47775"/>
    <lineage>
        <taxon>Eukaryota</taxon>
        <taxon>Viridiplantae</taxon>
        <taxon>Chlorophyta</taxon>
        <taxon>core chlorophytes</taxon>
        <taxon>Chlorophyceae</taxon>
        <taxon>CS clade</taxon>
        <taxon>Chlamydomonadales</taxon>
        <taxon>Astrephomenaceae</taxon>
        <taxon>Astrephomene</taxon>
    </lineage>
</organism>
<evidence type="ECO:0000256" key="1">
    <source>
        <dbReference type="SAM" id="MobiDB-lite"/>
    </source>
</evidence>
<proteinExistence type="predicted"/>
<accession>A0AAD3DJW9</accession>
<feature type="compositionally biased region" description="Low complexity" evidence="1">
    <location>
        <begin position="399"/>
        <end position="408"/>
    </location>
</feature>
<feature type="compositionally biased region" description="Low complexity" evidence="1">
    <location>
        <begin position="298"/>
        <end position="330"/>
    </location>
</feature>
<feature type="region of interest" description="Disordered" evidence="1">
    <location>
        <begin position="145"/>
        <end position="193"/>
    </location>
</feature>
<evidence type="ECO:0000313" key="2">
    <source>
        <dbReference type="EMBL" id="GFR43211.1"/>
    </source>
</evidence>
<dbReference type="EMBL" id="BMAR01000005">
    <property type="protein sequence ID" value="GFR43211.1"/>
    <property type="molecule type" value="Genomic_DNA"/>
</dbReference>
<keyword evidence="3" id="KW-1185">Reference proteome</keyword>